<gene>
    <name evidence="2" type="ordered locus">FraEuI1c_4249</name>
</gene>
<dbReference type="PROSITE" id="PS50075">
    <property type="entry name" value="CARRIER"/>
    <property type="match status" value="1"/>
</dbReference>
<evidence type="ECO:0000313" key="3">
    <source>
        <dbReference type="Proteomes" id="UP000002484"/>
    </source>
</evidence>
<dbReference type="InterPro" id="IPR009081">
    <property type="entry name" value="PP-bd_ACP"/>
</dbReference>
<dbReference type="EMBL" id="CP002299">
    <property type="protein sequence ID" value="ADP82248.1"/>
    <property type="molecule type" value="Genomic_DNA"/>
</dbReference>
<sequence>MNTVDEFVELVSDELGLPLAPDDLRLTFDQLPGWNSVQLLTLMVALERSTARRVRMTDVLTATSLYEIYALVSDSEAAPLPRRAER</sequence>
<accession>E3JBT8</accession>
<dbReference type="STRING" id="298654.FraEuI1c_4249"/>
<dbReference type="KEGG" id="fri:FraEuI1c_4249"/>
<dbReference type="OrthoDB" id="4257495at2"/>
<feature type="domain" description="Carrier" evidence="1">
    <location>
        <begin position="1"/>
        <end position="76"/>
    </location>
</feature>
<keyword evidence="3" id="KW-1185">Reference proteome</keyword>
<dbReference type="HOGENOM" id="CLU_196618_0_0_11"/>
<dbReference type="RefSeq" id="WP_013425366.1">
    <property type="nucleotide sequence ID" value="NC_014666.1"/>
</dbReference>
<reference evidence="2 3" key="1">
    <citation type="submission" date="2010-10" db="EMBL/GenBank/DDBJ databases">
        <title>Complete sequence of Frankia sp. EuI1c.</title>
        <authorList>
            <consortium name="US DOE Joint Genome Institute"/>
            <person name="Lucas S."/>
            <person name="Copeland A."/>
            <person name="Lapidus A."/>
            <person name="Cheng J.-F."/>
            <person name="Bruce D."/>
            <person name="Goodwin L."/>
            <person name="Pitluck S."/>
            <person name="Chertkov O."/>
            <person name="Detter J.C."/>
            <person name="Han C."/>
            <person name="Tapia R."/>
            <person name="Land M."/>
            <person name="Hauser L."/>
            <person name="Jeffries C."/>
            <person name="Kyrpides N."/>
            <person name="Ivanova N."/>
            <person name="Mikhailova N."/>
            <person name="Beauchemin N."/>
            <person name="Sen A."/>
            <person name="Sur S.A."/>
            <person name="Gtari M."/>
            <person name="Wall L."/>
            <person name="Tisa L."/>
            <person name="Woyke T."/>
        </authorList>
    </citation>
    <scope>NUCLEOTIDE SEQUENCE [LARGE SCALE GENOMIC DNA]</scope>
    <source>
        <strain evidence="3">DSM 45817 / CECT 9037 / EuI1c</strain>
    </source>
</reference>
<dbReference type="InterPro" id="IPR036736">
    <property type="entry name" value="ACP-like_sf"/>
</dbReference>
<protein>
    <recommendedName>
        <fullName evidence="1">Carrier domain-containing protein</fullName>
    </recommendedName>
</protein>
<dbReference type="InParanoid" id="E3JBT8"/>
<name>E3JBT8_PSEI1</name>
<dbReference type="SUPFAM" id="SSF47336">
    <property type="entry name" value="ACP-like"/>
    <property type="match status" value="1"/>
</dbReference>
<dbReference type="Pfam" id="PF00550">
    <property type="entry name" value="PP-binding"/>
    <property type="match status" value="1"/>
</dbReference>
<organism evidence="2 3">
    <name type="scientific">Pseudofrankia inefficax (strain DSM 45817 / CECT 9037 / DDB 130130 / EuI1c)</name>
    <name type="common">Frankia inefficax</name>
    <dbReference type="NCBI Taxonomy" id="298654"/>
    <lineage>
        <taxon>Bacteria</taxon>
        <taxon>Bacillati</taxon>
        <taxon>Actinomycetota</taxon>
        <taxon>Actinomycetes</taxon>
        <taxon>Frankiales</taxon>
        <taxon>Frankiaceae</taxon>
        <taxon>Pseudofrankia</taxon>
    </lineage>
</organism>
<proteinExistence type="predicted"/>
<dbReference type="Gene3D" id="1.10.1200.10">
    <property type="entry name" value="ACP-like"/>
    <property type="match status" value="1"/>
</dbReference>
<evidence type="ECO:0000259" key="1">
    <source>
        <dbReference type="PROSITE" id="PS50075"/>
    </source>
</evidence>
<evidence type="ECO:0000313" key="2">
    <source>
        <dbReference type="EMBL" id="ADP82248.1"/>
    </source>
</evidence>
<dbReference type="AlphaFoldDB" id="E3JBT8"/>
<dbReference type="Proteomes" id="UP000002484">
    <property type="component" value="Chromosome"/>
</dbReference>